<dbReference type="EMBL" id="KZ302299">
    <property type="protein sequence ID" value="PFH45749.1"/>
    <property type="molecule type" value="Genomic_DNA"/>
</dbReference>
<dbReference type="InterPro" id="IPR036959">
    <property type="entry name" value="Peptidase_C12_UCH_sf"/>
</dbReference>
<feature type="site" description="Important for enzyme activity" evidence="8">
    <location>
        <position position="186"/>
    </location>
</feature>
<dbReference type="PROSITE" id="PS52048">
    <property type="entry name" value="UCH_DOMAIN"/>
    <property type="match status" value="1"/>
</dbReference>
<evidence type="ECO:0000256" key="8">
    <source>
        <dbReference type="PROSITE-ProRule" id="PRU01393"/>
    </source>
</evidence>
<dbReference type="GO" id="GO:0005737">
    <property type="term" value="C:cytoplasm"/>
    <property type="evidence" value="ECO:0007669"/>
    <property type="project" value="TreeGrafter"/>
</dbReference>
<keyword evidence="7 8" id="KW-0788">Thiol protease</keyword>
<keyword evidence="4 8" id="KW-0645">Protease</keyword>
<dbReference type="GO" id="GO:0006511">
    <property type="term" value="P:ubiquitin-dependent protein catabolic process"/>
    <property type="evidence" value="ECO:0007669"/>
    <property type="project" value="UniProtKB-UniRule"/>
</dbReference>
<evidence type="ECO:0000256" key="5">
    <source>
        <dbReference type="ARBA" id="ARBA00022786"/>
    </source>
</evidence>
<proteinExistence type="inferred from homology"/>
<dbReference type="GO" id="GO:0016579">
    <property type="term" value="P:protein deubiquitination"/>
    <property type="evidence" value="ECO:0007669"/>
    <property type="project" value="TreeGrafter"/>
</dbReference>
<feature type="domain" description="UCH catalytic" evidence="9">
    <location>
        <begin position="6"/>
        <end position="229"/>
    </location>
</feature>
<evidence type="ECO:0000313" key="10">
    <source>
        <dbReference type="EMBL" id="PFH45749.1"/>
    </source>
</evidence>
<keyword evidence="6 8" id="KW-0378">Hydrolase</keyword>
<comment type="similarity">
    <text evidence="2 8">Belongs to the peptidase C12 family.</text>
</comment>
<evidence type="ECO:0000256" key="6">
    <source>
        <dbReference type="ARBA" id="ARBA00022801"/>
    </source>
</evidence>
<keyword evidence="11" id="KW-1185">Reference proteome</keyword>
<comment type="catalytic activity">
    <reaction evidence="1 8">
        <text>Thiol-dependent hydrolysis of ester, thioester, amide, peptide and isopeptide bonds formed by the C-terminal Gly of ubiquitin (a 76-residue protein attached to proteins as an intracellular targeting signal).</text>
        <dbReference type="EC" id="3.4.19.12"/>
    </reaction>
</comment>
<organism evidence="10 11">
    <name type="scientific">Amanita thiersii Skay4041</name>
    <dbReference type="NCBI Taxonomy" id="703135"/>
    <lineage>
        <taxon>Eukaryota</taxon>
        <taxon>Fungi</taxon>
        <taxon>Dikarya</taxon>
        <taxon>Basidiomycota</taxon>
        <taxon>Agaricomycotina</taxon>
        <taxon>Agaricomycetes</taxon>
        <taxon>Agaricomycetidae</taxon>
        <taxon>Agaricales</taxon>
        <taxon>Pluteineae</taxon>
        <taxon>Amanitaceae</taxon>
        <taxon>Amanita</taxon>
    </lineage>
</organism>
<keyword evidence="5 8" id="KW-0833">Ubl conjugation pathway</keyword>
<feature type="active site" description="Proton donor" evidence="8">
    <location>
        <position position="167"/>
    </location>
</feature>
<protein>
    <recommendedName>
        <fullName evidence="3 8">ubiquitinyl hydrolase 1</fullName>
        <ecNumber evidence="3 8">3.4.19.12</ecNumber>
    </recommendedName>
</protein>
<evidence type="ECO:0000256" key="7">
    <source>
        <dbReference type="ARBA" id="ARBA00022807"/>
    </source>
</evidence>
<feature type="site" description="Transition state stabilizer" evidence="8">
    <location>
        <position position="91"/>
    </location>
</feature>
<evidence type="ECO:0000259" key="9">
    <source>
        <dbReference type="PROSITE" id="PS52048"/>
    </source>
</evidence>
<evidence type="ECO:0000256" key="1">
    <source>
        <dbReference type="ARBA" id="ARBA00000707"/>
    </source>
</evidence>
<dbReference type="OrthoDB" id="427186at2759"/>
<dbReference type="GO" id="GO:0004843">
    <property type="term" value="F:cysteine-type deubiquitinase activity"/>
    <property type="evidence" value="ECO:0007669"/>
    <property type="project" value="UniProtKB-UniRule"/>
</dbReference>
<evidence type="ECO:0000256" key="3">
    <source>
        <dbReference type="ARBA" id="ARBA00012759"/>
    </source>
</evidence>
<reference evidence="10 11" key="1">
    <citation type="submission" date="2014-02" db="EMBL/GenBank/DDBJ databases">
        <title>Transposable element dynamics among asymbiotic and ectomycorrhizal Amanita fungi.</title>
        <authorList>
            <consortium name="DOE Joint Genome Institute"/>
            <person name="Hess J."/>
            <person name="Skrede I."/>
            <person name="Wolfe B."/>
            <person name="LaButti K."/>
            <person name="Ohm R.A."/>
            <person name="Grigoriev I.V."/>
            <person name="Pringle A."/>
        </authorList>
    </citation>
    <scope>NUCLEOTIDE SEQUENCE [LARGE SCALE GENOMIC DNA]</scope>
    <source>
        <strain evidence="10 11">SKay4041</strain>
    </source>
</reference>
<feature type="active site" description="Nucleophile" evidence="8">
    <location>
        <position position="97"/>
    </location>
</feature>
<evidence type="ECO:0000313" key="11">
    <source>
        <dbReference type="Proteomes" id="UP000242287"/>
    </source>
</evidence>
<dbReference type="Gene3D" id="3.40.532.10">
    <property type="entry name" value="Peptidase C12, ubiquitin carboxyl-terminal hydrolase"/>
    <property type="match status" value="1"/>
</dbReference>
<dbReference type="EC" id="3.4.19.12" evidence="3 8"/>
<sequence length="230" mass="25797">MNADGHWMPLESNSEWTKQAGLDTSSHHFEDVYGFDPELLALLTEPVIAALLVFPISEQLENKRREEDEKLHADADEQTQIALSSLFWIKQTIPASCGTIGMLHILANTPVSIKANSPLKQFYEACKDKSPEEKALMLESTHVFANIHLEASPGQSDVTDDPSTRLHFTCFAKARCFGQYRLIEFDGRRKGPIDRGECQSFITDVTKVIKEKYLVGTKSDKYSMIVLCGS</sequence>
<evidence type="ECO:0000256" key="2">
    <source>
        <dbReference type="ARBA" id="ARBA00009326"/>
    </source>
</evidence>
<dbReference type="AlphaFoldDB" id="A0A2A9N739"/>
<accession>A0A2A9N739</accession>
<gene>
    <name evidence="10" type="ORF">AMATHDRAFT_77937</name>
</gene>
<dbReference type="PANTHER" id="PTHR10589">
    <property type="entry name" value="UBIQUITIN CARBOXYL-TERMINAL HYDROLASE"/>
    <property type="match status" value="1"/>
</dbReference>
<dbReference type="InterPro" id="IPR001578">
    <property type="entry name" value="Peptidase_C12_UCH"/>
</dbReference>
<name>A0A2A9N739_9AGAR</name>
<dbReference type="STRING" id="703135.A0A2A9N739"/>
<dbReference type="InterPro" id="IPR038765">
    <property type="entry name" value="Papain-like_cys_pep_sf"/>
</dbReference>
<evidence type="ECO:0000256" key="4">
    <source>
        <dbReference type="ARBA" id="ARBA00022670"/>
    </source>
</evidence>
<dbReference type="Pfam" id="PF01088">
    <property type="entry name" value="Peptidase_C12"/>
    <property type="match status" value="1"/>
</dbReference>
<dbReference type="SUPFAM" id="SSF54001">
    <property type="entry name" value="Cysteine proteinases"/>
    <property type="match status" value="1"/>
</dbReference>
<dbReference type="PANTHER" id="PTHR10589:SF17">
    <property type="entry name" value="UBIQUITIN CARBOXYL-TERMINAL HYDROLASE"/>
    <property type="match status" value="1"/>
</dbReference>
<dbReference type="Proteomes" id="UP000242287">
    <property type="component" value="Unassembled WGS sequence"/>
</dbReference>